<dbReference type="PANTHER" id="PTHR21107">
    <property type="entry name" value="CYTOCHROME C OXIDASE ASSEMBLY PROTEIN COX19"/>
    <property type="match status" value="1"/>
</dbReference>
<dbReference type="Proteomes" id="UP000017246">
    <property type="component" value="Unassembled WGS sequence"/>
</dbReference>
<organism evidence="6 7">
    <name type="scientific">Echinococcus multilocularis</name>
    <name type="common">Fox tapeworm</name>
    <dbReference type="NCBI Taxonomy" id="6211"/>
    <lineage>
        <taxon>Eukaryota</taxon>
        <taxon>Metazoa</taxon>
        <taxon>Spiralia</taxon>
        <taxon>Lophotrochozoa</taxon>
        <taxon>Platyhelminthes</taxon>
        <taxon>Cestoda</taxon>
        <taxon>Eucestoda</taxon>
        <taxon>Cyclophyllidea</taxon>
        <taxon>Taeniidae</taxon>
        <taxon>Echinococcus</taxon>
    </lineage>
</organism>
<reference evidence="6" key="1">
    <citation type="journal article" date="2013" name="Nature">
        <title>The genomes of four tapeworm species reveal adaptations to parasitism.</title>
        <authorList>
            <person name="Tsai I.J."/>
            <person name="Zarowiecki M."/>
            <person name="Holroyd N."/>
            <person name="Garciarrubio A."/>
            <person name="Sanchez-Flores A."/>
            <person name="Brooks K.L."/>
            <person name="Tracey A."/>
            <person name="Bobes R.J."/>
            <person name="Fragoso G."/>
            <person name="Sciutto E."/>
            <person name="Aslett M."/>
            <person name="Beasley H."/>
            <person name="Bennett H.M."/>
            <person name="Cai J."/>
            <person name="Camicia F."/>
            <person name="Clark R."/>
            <person name="Cucher M."/>
            <person name="De Silva N."/>
            <person name="Day T.A."/>
            <person name="Deplazes P."/>
            <person name="Estrada K."/>
            <person name="Fernandez C."/>
            <person name="Holland P.W."/>
            <person name="Hou J."/>
            <person name="Hu S."/>
            <person name="Huckvale T."/>
            <person name="Hung S.S."/>
            <person name="Kamenetzky L."/>
            <person name="Keane J.A."/>
            <person name="Kiss F."/>
            <person name="Koziol U."/>
            <person name="Lambert O."/>
            <person name="Liu K."/>
            <person name="Luo X."/>
            <person name="Luo Y."/>
            <person name="Macchiaroli N."/>
            <person name="Nichol S."/>
            <person name="Paps J."/>
            <person name="Parkinson J."/>
            <person name="Pouchkina-Stantcheva N."/>
            <person name="Riddiford N."/>
            <person name="Rosenzvit M."/>
            <person name="Salinas G."/>
            <person name="Wasmuth J.D."/>
            <person name="Zamanian M."/>
            <person name="Zheng Y."/>
            <person name="Cai X."/>
            <person name="Soberon X."/>
            <person name="Olson P.D."/>
            <person name="Laclette J.P."/>
            <person name="Brehm K."/>
            <person name="Berriman M."/>
            <person name="Garciarrubio A."/>
            <person name="Bobes R.J."/>
            <person name="Fragoso G."/>
            <person name="Sanchez-Flores A."/>
            <person name="Estrada K."/>
            <person name="Cevallos M.A."/>
            <person name="Morett E."/>
            <person name="Gonzalez V."/>
            <person name="Portillo T."/>
            <person name="Ochoa-Leyva A."/>
            <person name="Jose M.V."/>
            <person name="Sciutto E."/>
            <person name="Landa A."/>
            <person name="Jimenez L."/>
            <person name="Valdes V."/>
            <person name="Carrero J.C."/>
            <person name="Larralde C."/>
            <person name="Morales-Montor J."/>
            <person name="Limon-Lason J."/>
            <person name="Soberon X."/>
            <person name="Laclette J.P."/>
        </authorList>
    </citation>
    <scope>NUCLEOTIDE SEQUENCE [LARGE SCALE GENOMIC DNA]</scope>
</reference>
<dbReference type="InterPro" id="IPR051383">
    <property type="entry name" value="COX19"/>
</dbReference>
<feature type="region of interest" description="Disordered" evidence="5">
    <location>
        <begin position="1"/>
        <end position="22"/>
    </location>
</feature>
<evidence type="ECO:0000313" key="7">
    <source>
        <dbReference type="Proteomes" id="UP000017246"/>
    </source>
</evidence>
<dbReference type="PANTHER" id="PTHR21107:SF2">
    <property type="entry name" value="CYTOCHROME C OXIDASE ASSEMBLY PROTEIN COX19"/>
    <property type="match status" value="1"/>
</dbReference>
<reference evidence="6" key="2">
    <citation type="submission" date="2015-11" db="EMBL/GenBank/DDBJ databases">
        <authorList>
            <person name="Zhang Y."/>
            <person name="Guo Z."/>
        </authorList>
    </citation>
    <scope>NUCLEOTIDE SEQUENCE</scope>
</reference>
<name>A0A068YAX4_ECHMU</name>
<comment type="subcellular location">
    <subcellularLocation>
        <location evidence="1">Cytoplasm</location>
    </subcellularLocation>
</comment>
<keyword evidence="2" id="KW-0963">Cytoplasm</keyword>
<dbReference type="AlphaFoldDB" id="A0A068YAX4"/>
<dbReference type="eggNOG" id="KOG3477">
    <property type="taxonomic scope" value="Eukaryota"/>
</dbReference>
<dbReference type="GO" id="GO:0033617">
    <property type="term" value="P:mitochondrial respiratory chain complex IV assembly"/>
    <property type="evidence" value="ECO:0007669"/>
    <property type="project" value="TreeGrafter"/>
</dbReference>
<dbReference type="OMA" id="GTNDEAC"/>
<evidence type="ECO:0000256" key="2">
    <source>
        <dbReference type="ARBA" id="ARBA00022490"/>
    </source>
</evidence>
<keyword evidence="3" id="KW-1015">Disulfide bond</keyword>
<proteinExistence type="inferred from homology"/>
<gene>
    <name evidence="6" type="ORF">EmuJ_000964000</name>
</gene>
<dbReference type="EMBL" id="LN902842">
    <property type="protein sequence ID" value="CDS41949.1"/>
    <property type="molecule type" value="Genomic_DNA"/>
</dbReference>
<dbReference type="OrthoDB" id="268594at2759"/>
<accession>A0A068YAX4</accession>
<protein>
    <submittedName>
        <fullName evidence="6">Cytochrome c oxidase assembly protein cox19</fullName>
    </submittedName>
</protein>
<dbReference type="STRING" id="6211.A0A068YAX4"/>
<evidence type="ECO:0000256" key="1">
    <source>
        <dbReference type="ARBA" id="ARBA00004496"/>
    </source>
</evidence>
<evidence type="ECO:0000256" key="3">
    <source>
        <dbReference type="ARBA" id="ARBA00023157"/>
    </source>
</evidence>
<evidence type="ECO:0000256" key="5">
    <source>
        <dbReference type="SAM" id="MobiDB-lite"/>
    </source>
</evidence>
<keyword evidence="7" id="KW-1185">Reference proteome</keyword>
<dbReference type="GO" id="GO:0005758">
    <property type="term" value="C:mitochondrial intermembrane space"/>
    <property type="evidence" value="ECO:0007669"/>
    <property type="project" value="TreeGrafter"/>
</dbReference>
<comment type="similarity">
    <text evidence="4">Belongs to the COX19 family.</text>
</comment>
<evidence type="ECO:0000313" key="6">
    <source>
        <dbReference type="EMBL" id="CDS41949.1"/>
    </source>
</evidence>
<sequence>MGDAGAFANQRNRVRPPDNGSFPLDHKGVCKSMRENWVVCMKTHAWDSSKCRSESVAYLRCRMDNNLMSPEEVAKLGYNDVEWDQAGLIYPEK</sequence>
<evidence type="ECO:0000256" key="4">
    <source>
        <dbReference type="ARBA" id="ARBA00038223"/>
    </source>
</evidence>